<protein>
    <recommendedName>
        <fullName evidence="2">DUF4266 domain-containing protein</fullName>
    </recommendedName>
</protein>
<accession>A0A0W8F4X7</accession>
<comment type="caution">
    <text evidence="1">The sequence shown here is derived from an EMBL/GenBank/DDBJ whole genome shotgun (WGS) entry which is preliminary data.</text>
</comment>
<sequence>MLALKNSALSLALMLFILAGSAQAQPSDGAEVYLGELDLLANINSTNSSLINSTLINSTAANNSTSIDVALALPQNLSASIGKEVLDLTSYARDRVNKSLAGYTNIMYPITGSRGTTASTSGGGGGGGGCGCG</sequence>
<dbReference type="AlphaFoldDB" id="A0A0W8F4X7"/>
<reference evidence="1" key="1">
    <citation type="journal article" date="2015" name="Proc. Natl. Acad. Sci. U.S.A.">
        <title>Networks of energetic and metabolic interactions define dynamics in microbial communities.</title>
        <authorList>
            <person name="Embree M."/>
            <person name="Liu J.K."/>
            <person name="Al-Bassam M.M."/>
            <person name="Zengler K."/>
        </authorList>
    </citation>
    <scope>NUCLEOTIDE SEQUENCE</scope>
</reference>
<organism evidence="1">
    <name type="scientific">hydrocarbon metagenome</name>
    <dbReference type="NCBI Taxonomy" id="938273"/>
    <lineage>
        <taxon>unclassified sequences</taxon>
        <taxon>metagenomes</taxon>
        <taxon>ecological metagenomes</taxon>
    </lineage>
</organism>
<evidence type="ECO:0008006" key="2">
    <source>
        <dbReference type="Google" id="ProtNLM"/>
    </source>
</evidence>
<dbReference type="EMBL" id="LNQE01001521">
    <property type="protein sequence ID" value="KUG15873.1"/>
    <property type="molecule type" value="Genomic_DNA"/>
</dbReference>
<proteinExistence type="predicted"/>
<evidence type="ECO:0000313" key="1">
    <source>
        <dbReference type="EMBL" id="KUG15873.1"/>
    </source>
</evidence>
<name>A0A0W8F4X7_9ZZZZ</name>
<gene>
    <name evidence="1" type="ORF">ASZ90_014458</name>
</gene>